<comment type="caution">
    <text evidence="3">Lacks conserved residue(s) required for the propagation of feature annotation.</text>
</comment>
<comment type="subcellular location">
    <subcellularLocation>
        <location evidence="3">Endoplasmic reticulum membrane</location>
        <topology evidence="3">Multi-pass membrane protein</topology>
    </subcellularLocation>
</comment>
<dbReference type="PANTHER" id="PTHR12250:SF0">
    <property type="entry name" value="GPI ETHANOLAMINE PHOSPHATE TRANSFERASE 1"/>
    <property type="match status" value="1"/>
</dbReference>
<dbReference type="InterPro" id="IPR000917">
    <property type="entry name" value="Sulfatase_N"/>
</dbReference>
<comment type="similarity">
    <text evidence="2">Belongs to the sulfatase family.</text>
</comment>
<comment type="pathway">
    <text evidence="3">Glycolipid biosynthesis; glycosylphosphatidylinositol-anchor biosynthesis.</text>
</comment>
<sequence>MQVSCCWRRLIHGVSGMVLGLHGQLTVLGVLVHLVLLYSIFDVYYTSPLVKGLHPHSITKGRGLADRLVIFSADGLRADTFYSNPEKSSFLHEIIRSNKGFWGISVSHVPTESRPGHVAMLAGFFEDVSAVSRGWKHNPVPFDSIINRSAITWAFGSPDIVPIFTSGVRHASAKTYSADLEDFQQEDAAQLDRWVFQKMEASSHCLLFLHSHALFSCDLLNSTDEFTVKRLHSDRAVFFLHLLGLDTIGHGFKPHSANYIDNIEVVDSGIENVTRLVENFYDDNRTAFMFTSDHGMTDWGSHGAGTEAELLTPLLIWGSGVRHSTGSVNISQVCMCISSPRWPLRSRSI</sequence>
<dbReference type="EC" id="2.-.-.-" evidence="3"/>
<keyword evidence="3" id="KW-0812">Transmembrane</keyword>
<name>A0A3P7M787_9BILA</name>
<keyword evidence="3" id="KW-0256">Endoplasmic reticulum</keyword>
<dbReference type="AlphaFoldDB" id="A0A3P7M787"/>
<dbReference type="EMBL" id="UYRT01078271">
    <property type="protein sequence ID" value="VDN18168.1"/>
    <property type="molecule type" value="Genomic_DNA"/>
</dbReference>
<dbReference type="InterPro" id="IPR017850">
    <property type="entry name" value="Alkaline_phosphatase_core_sf"/>
</dbReference>
<dbReference type="CDD" id="cd16020">
    <property type="entry name" value="GPI_EPT_1"/>
    <property type="match status" value="1"/>
</dbReference>
<dbReference type="PANTHER" id="PTHR12250">
    <property type="entry name" value="PHOSPHATIDYLINOSITOL GLYCAN, CLASS N"/>
    <property type="match status" value="1"/>
</dbReference>
<dbReference type="Pfam" id="PF00884">
    <property type="entry name" value="Sulfatase"/>
    <property type="match status" value="1"/>
</dbReference>
<evidence type="ECO:0000313" key="5">
    <source>
        <dbReference type="EMBL" id="VDN18168.1"/>
    </source>
</evidence>
<dbReference type="GO" id="GO:0051377">
    <property type="term" value="F:mannose-ethanolamine phosphotransferase activity"/>
    <property type="evidence" value="ECO:0007669"/>
    <property type="project" value="UniProtKB-UniRule"/>
</dbReference>
<comment type="cofactor">
    <cofactor evidence="1">
        <name>Ca(2+)</name>
        <dbReference type="ChEBI" id="CHEBI:29108"/>
    </cofactor>
</comment>
<comment type="function">
    <text evidence="3">Ethanolamine phosphate transferase involved in glycosylphosphatidylinositol-anchor biosynthesis. Transfers ethanolamine phosphate to the first alpha-1,4-linked mannose of the glycosylphosphatidylinositol precursor of GPI-anchor.</text>
</comment>
<keyword evidence="3" id="KW-0337">GPI-anchor biosynthesis</keyword>
<dbReference type="SUPFAM" id="SSF53649">
    <property type="entry name" value="Alkaline phosphatase-like"/>
    <property type="match status" value="1"/>
</dbReference>
<accession>A0A3P7M787</accession>
<gene>
    <name evidence="5" type="ORF">GPUH_LOCUS10983</name>
</gene>
<reference evidence="5 6" key="1">
    <citation type="submission" date="2018-11" db="EMBL/GenBank/DDBJ databases">
        <authorList>
            <consortium name="Pathogen Informatics"/>
        </authorList>
    </citation>
    <scope>NUCLEOTIDE SEQUENCE [LARGE SCALE GENOMIC DNA]</scope>
</reference>
<organism evidence="5 6">
    <name type="scientific">Gongylonema pulchrum</name>
    <dbReference type="NCBI Taxonomy" id="637853"/>
    <lineage>
        <taxon>Eukaryota</taxon>
        <taxon>Metazoa</taxon>
        <taxon>Ecdysozoa</taxon>
        <taxon>Nematoda</taxon>
        <taxon>Chromadorea</taxon>
        <taxon>Rhabditida</taxon>
        <taxon>Spirurina</taxon>
        <taxon>Spiruromorpha</taxon>
        <taxon>Spiruroidea</taxon>
        <taxon>Gongylonematidae</taxon>
        <taxon>Gongylonema</taxon>
    </lineage>
</organism>
<evidence type="ECO:0000256" key="2">
    <source>
        <dbReference type="ARBA" id="ARBA00008779"/>
    </source>
</evidence>
<evidence type="ECO:0000259" key="4">
    <source>
        <dbReference type="Pfam" id="PF00884"/>
    </source>
</evidence>
<protein>
    <recommendedName>
        <fullName evidence="3">GPI ethanolamine phosphate transferase 1</fullName>
        <ecNumber evidence="3">2.-.-.-</ecNumber>
    </recommendedName>
</protein>
<proteinExistence type="inferred from homology"/>
<feature type="domain" description="Sulfatase N-terminal" evidence="4">
    <location>
        <begin position="142"/>
        <end position="324"/>
    </location>
</feature>
<evidence type="ECO:0000256" key="3">
    <source>
        <dbReference type="RuleBase" id="RU367138"/>
    </source>
</evidence>
<keyword evidence="3" id="KW-0472">Membrane</keyword>
<feature type="transmembrane region" description="Helical" evidence="3">
    <location>
        <begin position="21"/>
        <end position="41"/>
    </location>
</feature>
<dbReference type="OrthoDB" id="2748310at2759"/>
<dbReference type="Gene3D" id="3.40.720.10">
    <property type="entry name" value="Alkaline Phosphatase, subunit A"/>
    <property type="match status" value="1"/>
</dbReference>
<keyword evidence="3" id="KW-0808">Transferase</keyword>
<dbReference type="GO" id="GO:0006506">
    <property type="term" value="P:GPI anchor biosynthetic process"/>
    <property type="evidence" value="ECO:0007669"/>
    <property type="project" value="UniProtKB-UniPathway"/>
</dbReference>
<comment type="similarity">
    <text evidence="3">Belongs to the PIGG/PIGN/PIGO family. PIGN subfamily.</text>
</comment>
<dbReference type="UniPathway" id="UPA00196"/>
<evidence type="ECO:0000313" key="6">
    <source>
        <dbReference type="Proteomes" id="UP000271098"/>
    </source>
</evidence>
<dbReference type="Proteomes" id="UP000271098">
    <property type="component" value="Unassembled WGS sequence"/>
</dbReference>
<keyword evidence="3" id="KW-1133">Transmembrane helix</keyword>
<dbReference type="GO" id="GO:0005789">
    <property type="term" value="C:endoplasmic reticulum membrane"/>
    <property type="evidence" value="ECO:0007669"/>
    <property type="project" value="UniProtKB-SubCell"/>
</dbReference>
<dbReference type="InterPro" id="IPR037671">
    <property type="entry name" value="PIGN_N"/>
</dbReference>
<keyword evidence="6" id="KW-1185">Reference proteome</keyword>
<evidence type="ECO:0000256" key="1">
    <source>
        <dbReference type="ARBA" id="ARBA00001913"/>
    </source>
</evidence>
<dbReference type="InterPro" id="IPR007070">
    <property type="entry name" value="GPI_EtnP_transferase_1"/>
</dbReference>